<dbReference type="InParanoid" id="B9IBK1"/>
<dbReference type="Proteomes" id="UP000006729">
    <property type="component" value="Chromosome 14"/>
</dbReference>
<accession>B9IBK1</accession>
<dbReference type="eggNOG" id="KOG4197">
    <property type="taxonomic scope" value="Eukaryota"/>
</dbReference>
<proteinExistence type="predicted"/>
<dbReference type="STRING" id="3694.B9IBK1"/>
<dbReference type="HOGENOM" id="CLU_1236814_0_0_1"/>
<keyword evidence="2" id="KW-1185">Reference proteome</keyword>
<dbReference type="PANTHER" id="PTHR46935:SF2">
    <property type="entry name" value="PENTACOTRIPEPTIDE-REPEAT REGION OF PRORP DOMAIN-CONTAINING PROTEIN"/>
    <property type="match status" value="1"/>
</dbReference>
<name>B9IBK1_POPTR</name>
<dbReference type="EMBL" id="CM009303">
    <property type="protein sequence ID" value="PNT02308.1"/>
    <property type="molecule type" value="Genomic_DNA"/>
</dbReference>
<gene>
    <name evidence="1" type="ORF">POPTR_014G004800</name>
</gene>
<dbReference type="GO" id="GO:0009658">
    <property type="term" value="P:chloroplast organization"/>
    <property type="evidence" value="ECO:0007669"/>
    <property type="project" value="InterPro"/>
</dbReference>
<reference evidence="1 2" key="1">
    <citation type="journal article" date="2006" name="Science">
        <title>The genome of black cottonwood, Populus trichocarpa (Torr. &amp; Gray).</title>
        <authorList>
            <person name="Tuskan G.A."/>
            <person name="Difazio S."/>
            <person name="Jansson S."/>
            <person name="Bohlmann J."/>
            <person name="Grigoriev I."/>
            <person name="Hellsten U."/>
            <person name="Putnam N."/>
            <person name="Ralph S."/>
            <person name="Rombauts S."/>
            <person name="Salamov A."/>
            <person name="Schein J."/>
            <person name="Sterck L."/>
            <person name="Aerts A."/>
            <person name="Bhalerao R.R."/>
            <person name="Bhalerao R.P."/>
            <person name="Blaudez D."/>
            <person name="Boerjan W."/>
            <person name="Brun A."/>
            <person name="Brunner A."/>
            <person name="Busov V."/>
            <person name="Campbell M."/>
            <person name="Carlson J."/>
            <person name="Chalot M."/>
            <person name="Chapman J."/>
            <person name="Chen G.L."/>
            <person name="Cooper D."/>
            <person name="Coutinho P.M."/>
            <person name="Couturier J."/>
            <person name="Covert S."/>
            <person name="Cronk Q."/>
            <person name="Cunningham R."/>
            <person name="Davis J."/>
            <person name="Degroeve S."/>
            <person name="Dejardin A."/>
            <person name="Depamphilis C."/>
            <person name="Detter J."/>
            <person name="Dirks B."/>
            <person name="Dubchak I."/>
            <person name="Duplessis S."/>
            <person name="Ehlting J."/>
            <person name="Ellis B."/>
            <person name="Gendler K."/>
            <person name="Goodstein D."/>
            <person name="Gribskov M."/>
            <person name="Grimwood J."/>
            <person name="Groover A."/>
            <person name="Gunter L."/>
            <person name="Hamberger B."/>
            <person name="Heinze B."/>
            <person name="Helariutta Y."/>
            <person name="Henrissat B."/>
            <person name="Holligan D."/>
            <person name="Holt R."/>
            <person name="Huang W."/>
            <person name="Islam-Faridi N."/>
            <person name="Jones S."/>
            <person name="Jones-Rhoades M."/>
            <person name="Jorgensen R."/>
            <person name="Joshi C."/>
            <person name="Kangasjarvi J."/>
            <person name="Karlsson J."/>
            <person name="Kelleher C."/>
            <person name="Kirkpatrick R."/>
            <person name="Kirst M."/>
            <person name="Kohler A."/>
            <person name="Kalluri U."/>
            <person name="Larimer F."/>
            <person name="Leebens-Mack J."/>
            <person name="Leple J.C."/>
            <person name="Locascio P."/>
            <person name="Lou Y."/>
            <person name="Lucas S."/>
            <person name="Martin F."/>
            <person name="Montanini B."/>
            <person name="Napoli C."/>
            <person name="Nelson D.R."/>
            <person name="Nelson C."/>
            <person name="Nieminen K."/>
            <person name="Nilsson O."/>
            <person name="Pereda V."/>
            <person name="Peter G."/>
            <person name="Philippe R."/>
            <person name="Pilate G."/>
            <person name="Poliakov A."/>
            <person name="Razumovskaya J."/>
            <person name="Richardson P."/>
            <person name="Rinaldi C."/>
            <person name="Ritland K."/>
            <person name="Rouze P."/>
            <person name="Ryaboy D."/>
            <person name="Schmutz J."/>
            <person name="Schrader J."/>
            <person name="Segerman B."/>
            <person name="Shin H."/>
            <person name="Siddiqui A."/>
            <person name="Sterky F."/>
            <person name="Terry A."/>
            <person name="Tsai C.J."/>
            <person name="Uberbacher E."/>
            <person name="Unneberg P."/>
            <person name="Vahala J."/>
            <person name="Wall K."/>
            <person name="Wessler S."/>
            <person name="Yang G."/>
            <person name="Yin T."/>
            <person name="Douglas C."/>
            <person name="Marra M."/>
            <person name="Sandberg G."/>
            <person name="Van de Peer Y."/>
            <person name="Rokhsar D."/>
        </authorList>
    </citation>
    <scope>NUCLEOTIDE SEQUENCE [LARGE SCALE GENOMIC DNA]</scope>
    <source>
        <strain evidence="2">cv. Nisqually</strain>
    </source>
</reference>
<evidence type="ECO:0000313" key="2">
    <source>
        <dbReference type="Proteomes" id="UP000006729"/>
    </source>
</evidence>
<dbReference type="PANTHER" id="PTHR46935">
    <property type="entry name" value="OS01G0674700 PROTEIN"/>
    <property type="match status" value="1"/>
</dbReference>
<organism evidence="1 2">
    <name type="scientific">Populus trichocarpa</name>
    <name type="common">Western balsam poplar</name>
    <name type="synonym">Populus balsamifera subsp. trichocarpa</name>
    <dbReference type="NCBI Taxonomy" id="3694"/>
    <lineage>
        <taxon>Eukaryota</taxon>
        <taxon>Viridiplantae</taxon>
        <taxon>Streptophyta</taxon>
        <taxon>Embryophyta</taxon>
        <taxon>Tracheophyta</taxon>
        <taxon>Spermatophyta</taxon>
        <taxon>Magnoliopsida</taxon>
        <taxon>eudicotyledons</taxon>
        <taxon>Gunneridae</taxon>
        <taxon>Pentapetalae</taxon>
        <taxon>rosids</taxon>
        <taxon>fabids</taxon>
        <taxon>Malpighiales</taxon>
        <taxon>Salicaceae</taxon>
        <taxon>Saliceae</taxon>
        <taxon>Populus</taxon>
    </lineage>
</organism>
<sequence>MAIHEVELLSLTWRPFQPRLVTEYASRKIMLHFGKYESVHEYLQESEQKRGISKSPYSRSSCENILGGRVNEAVETGDGDMEQRGVVGAASVYYARACCLCYNGSQDGLEKLLDEAGRCGMASEVTVSILSRLLQSLCNKSLHMLMPYASMVDGSLELDEDPFVNKTIITPDISLVNNSSTNRGATNLLVKRDVIADNVESGSSTACLEKKLSNILLEEPAKDA</sequence>
<evidence type="ECO:0000313" key="1">
    <source>
        <dbReference type="EMBL" id="PNT02308.1"/>
    </source>
</evidence>
<dbReference type="AlphaFoldDB" id="B9IBK1"/>
<protein>
    <submittedName>
        <fullName evidence="1">Uncharacterized protein</fullName>
    </submittedName>
</protein>
<dbReference type="InterPro" id="IPR044645">
    <property type="entry name" value="DG1/EMB2279-like"/>
</dbReference>